<evidence type="ECO:0000313" key="1">
    <source>
        <dbReference type="EMBL" id="SEF67591.1"/>
    </source>
</evidence>
<sequence>MRSVNVLLQIRPLQPLADRFEFLRAFEIIDNATQHGFAILLQLICKIQ</sequence>
<reference evidence="1 2" key="1">
    <citation type="submission" date="2016-10" db="EMBL/GenBank/DDBJ databases">
        <authorList>
            <person name="de Groot N.N."/>
        </authorList>
    </citation>
    <scope>NUCLEOTIDE SEQUENCE [LARGE SCALE GENOMIC DNA]</scope>
    <source>
        <strain evidence="1 2">Nm13</strain>
    </source>
</reference>
<proteinExistence type="predicted"/>
<name>A0A1H5U013_9PROT</name>
<dbReference type="Proteomes" id="UP000236753">
    <property type="component" value="Unassembled WGS sequence"/>
</dbReference>
<accession>A0A1H5U013</accession>
<evidence type="ECO:0000313" key="2">
    <source>
        <dbReference type="Proteomes" id="UP000236753"/>
    </source>
</evidence>
<protein>
    <submittedName>
        <fullName evidence="1">Uncharacterized protein</fullName>
    </submittedName>
</protein>
<organism evidence="1 2">
    <name type="scientific">Nitrosomonas ureae</name>
    <dbReference type="NCBI Taxonomy" id="44577"/>
    <lineage>
        <taxon>Bacteria</taxon>
        <taxon>Pseudomonadati</taxon>
        <taxon>Pseudomonadota</taxon>
        <taxon>Betaproteobacteria</taxon>
        <taxon>Nitrosomonadales</taxon>
        <taxon>Nitrosomonadaceae</taxon>
        <taxon>Nitrosomonas</taxon>
    </lineage>
</organism>
<gene>
    <name evidence="1" type="ORF">SAMN05216334_10618</name>
</gene>
<dbReference type="AlphaFoldDB" id="A0A1H5U013"/>
<dbReference type="EMBL" id="FNUX01000006">
    <property type="protein sequence ID" value="SEF67591.1"/>
    <property type="molecule type" value="Genomic_DNA"/>
</dbReference>